<comment type="similarity">
    <text evidence="1">Belongs to the YciI family.</text>
</comment>
<sequence length="92" mass="9941">MSLFVVTYTYSEGSTATRDEVRPAHREFLAGLPELVLSGPTDDDNALLLLDTATADAALALLDPDPFRAAGVIAERSVRGWNVVLGRARDRL</sequence>
<evidence type="ECO:0000313" key="3">
    <source>
        <dbReference type="EMBL" id="MFI7585972.1"/>
    </source>
</evidence>
<evidence type="ECO:0000259" key="2">
    <source>
        <dbReference type="Pfam" id="PF03795"/>
    </source>
</evidence>
<dbReference type="InterPro" id="IPR005545">
    <property type="entry name" value="YCII"/>
</dbReference>
<evidence type="ECO:0000313" key="4">
    <source>
        <dbReference type="Proteomes" id="UP001612915"/>
    </source>
</evidence>
<dbReference type="Proteomes" id="UP001612915">
    <property type="component" value="Unassembled WGS sequence"/>
</dbReference>
<proteinExistence type="inferred from homology"/>
<dbReference type="EMBL" id="JBITLV010000001">
    <property type="protein sequence ID" value="MFI7585972.1"/>
    <property type="molecule type" value="Genomic_DNA"/>
</dbReference>
<dbReference type="Pfam" id="PF03795">
    <property type="entry name" value="YCII"/>
    <property type="match status" value="1"/>
</dbReference>
<dbReference type="Gene3D" id="3.30.70.1060">
    <property type="entry name" value="Dimeric alpha+beta barrel"/>
    <property type="match status" value="1"/>
</dbReference>
<name>A0ABW8AHY5_9ACTN</name>
<organism evidence="3 4">
    <name type="scientific">Spongisporangium articulatum</name>
    <dbReference type="NCBI Taxonomy" id="3362603"/>
    <lineage>
        <taxon>Bacteria</taxon>
        <taxon>Bacillati</taxon>
        <taxon>Actinomycetota</taxon>
        <taxon>Actinomycetes</taxon>
        <taxon>Kineosporiales</taxon>
        <taxon>Kineosporiaceae</taxon>
        <taxon>Spongisporangium</taxon>
    </lineage>
</organism>
<dbReference type="SUPFAM" id="SSF54909">
    <property type="entry name" value="Dimeric alpha+beta barrel"/>
    <property type="match status" value="1"/>
</dbReference>
<comment type="caution">
    <text evidence="3">The sequence shown here is derived from an EMBL/GenBank/DDBJ whole genome shotgun (WGS) entry which is preliminary data.</text>
</comment>
<dbReference type="InterPro" id="IPR011008">
    <property type="entry name" value="Dimeric_a/b-barrel"/>
</dbReference>
<gene>
    <name evidence="3" type="ORF">ACIB24_02715</name>
</gene>
<evidence type="ECO:0000256" key="1">
    <source>
        <dbReference type="ARBA" id="ARBA00007689"/>
    </source>
</evidence>
<feature type="domain" description="YCII-related" evidence="2">
    <location>
        <begin position="3"/>
        <end position="82"/>
    </location>
</feature>
<protein>
    <submittedName>
        <fullName evidence="3">YciI family protein</fullName>
    </submittedName>
</protein>
<accession>A0ABW8AHY5</accession>
<reference evidence="3 4" key="1">
    <citation type="submission" date="2024-10" db="EMBL/GenBank/DDBJ databases">
        <title>The Natural Products Discovery Center: Release of the First 8490 Sequenced Strains for Exploring Actinobacteria Biosynthetic Diversity.</title>
        <authorList>
            <person name="Kalkreuter E."/>
            <person name="Kautsar S.A."/>
            <person name="Yang D."/>
            <person name="Bader C.D."/>
            <person name="Teijaro C.N."/>
            <person name="Fluegel L."/>
            <person name="Davis C.M."/>
            <person name="Simpson J.R."/>
            <person name="Lauterbach L."/>
            <person name="Steele A.D."/>
            <person name="Gui C."/>
            <person name="Meng S."/>
            <person name="Li G."/>
            <person name="Viehrig K."/>
            <person name="Ye F."/>
            <person name="Su P."/>
            <person name="Kiefer A.F."/>
            <person name="Nichols A."/>
            <person name="Cepeda A.J."/>
            <person name="Yan W."/>
            <person name="Fan B."/>
            <person name="Jiang Y."/>
            <person name="Adhikari A."/>
            <person name="Zheng C.-J."/>
            <person name="Schuster L."/>
            <person name="Cowan T.M."/>
            <person name="Smanski M.J."/>
            <person name="Chevrette M.G."/>
            <person name="De Carvalho L.P.S."/>
            <person name="Shen B."/>
        </authorList>
    </citation>
    <scope>NUCLEOTIDE SEQUENCE [LARGE SCALE GENOMIC DNA]</scope>
    <source>
        <strain evidence="3 4">NPDC049639</strain>
    </source>
</reference>
<keyword evidence="4" id="KW-1185">Reference proteome</keyword>
<dbReference type="RefSeq" id="WP_398274793.1">
    <property type="nucleotide sequence ID" value="NZ_JBITLV010000001.1"/>
</dbReference>